<proteinExistence type="predicted"/>
<dbReference type="KEGG" id="mpad:KEF85_01525"/>
<sequence>MRITSAREGWYALKVSQKELDSFKRSDIMTLKKYHIVGWQVHETEIKPITPIGVFESSYVCIAPNGRVYSSKTVFSNLACWWNYVLTDRKVRLKRMDIKLLHDISRGV</sequence>
<accession>A0A975MP46</accession>
<dbReference type="AlphaFoldDB" id="A0A975MP46"/>
<reference evidence="1" key="1">
    <citation type="submission" date="2021-04" db="EMBL/GenBank/DDBJ databases">
        <title>Draft genome sequence data of methanotrophic Methylovulum sp. strain S1L and Methylomonas sp. strain S2AM isolated from boreal lake water columns.</title>
        <authorList>
            <person name="Rissanen A.J."/>
            <person name="Mangayil R."/>
            <person name="Svenning M.M."/>
            <person name="Khanongnuch R."/>
        </authorList>
    </citation>
    <scope>NUCLEOTIDE SEQUENCE</scope>
    <source>
        <strain evidence="1">S2AM</strain>
    </source>
</reference>
<keyword evidence="2" id="KW-1185">Reference proteome</keyword>
<dbReference type="EMBL" id="CP073754">
    <property type="protein sequence ID" value="QWF71204.1"/>
    <property type="molecule type" value="Genomic_DNA"/>
</dbReference>
<evidence type="ECO:0000313" key="2">
    <source>
        <dbReference type="Proteomes" id="UP000676649"/>
    </source>
</evidence>
<dbReference type="RefSeq" id="WP_215582921.1">
    <property type="nucleotide sequence ID" value="NZ_CP073754.1"/>
</dbReference>
<name>A0A975MP46_9GAMM</name>
<organism evidence="1 2">
    <name type="scientific">Methylomonas paludis</name>
    <dbReference type="NCBI Taxonomy" id="1173101"/>
    <lineage>
        <taxon>Bacteria</taxon>
        <taxon>Pseudomonadati</taxon>
        <taxon>Pseudomonadota</taxon>
        <taxon>Gammaproteobacteria</taxon>
        <taxon>Methylococcales</taxon>
        <taxon>Methylococcaceae</taxon>
        <taxon>Methylomonas</taxon>
    </lineage>
</organism>
<dbReference type="Proteomes" id="UP000676649">
    <property type="component" value="Chromosome"/>
</dbReference>
<protein>
    <submittedName>
        <fullName evidence="1">Uncharacterized protein</fullName>
    </submittedName>
</protein>
<gene>
    <name evidence="1" type="ORF">KEF85_01525</name>
</gene>
<evidence type="ECO:0000313" key="1">
    <source>
        <dbReference type="EMBL" id="QWF71204.1"/>
    </source>
</evidence>